<sequence>MSETPKNLINTDENPLDEHRVRQLVSLLNIHDTKAVLNFGTDAQRQLTAVADTMLADIQAKDTGEAGLLLSKMVMTLKGFQGSELTLKKKYHFWDKLLGKARPIEAFRQQFETVSDQIDQISNGLEKHKQTLLIDITSLDRLYDATLGYFRDLRHYIAAAEEIIRHADEHTLPVLKQHAEQTQNLEDAQKLRDHQSQRDELDRRLHDLRLTRQVAMQALPSIRLIQENNKGLVNKINSTLINTVPLWRQQLAQSLAIYRSSEAAQAIKASSDLTNDLLKNNAETLQTANRESRQQIERGVFDIEAVEQANQMLISTIEESIEIHEVARNHRKEAEKRLQDAENQLKQTLQHVATQQSQ</sequence>
<protein>
    <submittedName>
        <fullName evidence="4">TelA-like protein SA1238</fullName>
    </submittedName>
</protein>
<keyword evidence="5" id="KW-1185">Reference proteome</keyword>
<dbReference type="InterPro" id="IPR008863">
    <property type="entry name" value="Toxic_anion-R_TelA"/>
</dbReference>
<proteinExistence type="inferred from homology"/>
<dbReference type="Proteomes" id="UP000254601">
    <property type="component" value="Unassembled WGS sequence"/>
</dbReference>
<dbReference type="PIRSF" id="PIRSF026508">
    <property type="entry name" value="TelA"/>
    <property type="match status" value="1"/>
</dbReference>
<evidence type="ECO:0000256" key="2">
    <source>
        <dbReference type="PIRNR" id="PIRNR026508"/>
    </source>
</evidence>
<organism evidence="4 5">
    <name type="scientific">Suttonella ornithocola</name>
    <dbReference type="NCBI Taxonomy" id="279832"/>
    <lineage>
        <taxon>Bacteria</taxon>
        <taxon>Pseudomonadati</taxon>
        <taxon>Pseudomonadota</taxon>
        <taxon>Gammaproteobacteria</taxon>
        <taxon>Cardiobacteriales</taxon>
        <taxon>Cardiobacteriaceae</taxon>
        <taxon>Suttonella</taxon>
    </lineage>
</organism>
<dbReference type="PANTHER" id="PTHR38432">
    <property type="entry name" value="TELA-LIKE PROTEIN SAOUHSC_01408"/>
    <property type="match status" value="1"/>
</dbReference>
<dbReference type="OrthoDB" id="9768858at2"/>
<evidence type="ECO:0000256" key="1">
    <source>
        <dbReference type="ARBA" id="ARBA00005541"/>
    </source>
</evidence>
<dbReference type="Pfam" id="PF05816">
    <property type="entry name" value="TelA"/>
    <property type="match status" value="1"/>
</dbReference>
<name>A0A380MNR2_9GAMM</name>
<reference evidence="4 5" key="1">
    <citation type="submission" date="2018-06" db="EMBL/GenBank/DDBJ databases">
        <authorList>
            <consortium name="Pathogen Informatics"/>
            <person name="Doyle S."/>
        </authorList>
    </citation>
    <scope>NUCLEOTIDE SEQUENCE [LARGE SCALE GENOMIC DNA]</scope>
    <source>
        <strain evidence="4 5">NCTC13337</strain>
    </source>
</reference>
<dbReference type="EMBL" id="UHIC01000001">
    <property type="protein sequence ID" value="SUO93814.1"/>
    <property type="molecule type" value="Genomic_DNA"/>
</dbReference>
<accession>A0A380MNR2</accession>
<evidence type="ECO:0000313" key="4">
    <source>
        <dbReference type="EMBL" id="SUO93814.1"/>
    </source>
</evidence>
<feature type="coiled-coil region" evidence="3">
    <location>
        <begin position="324"/>
        <end position="358"/>
    </location>
</feature>
<dbReference type="AlphaFoldDB" id="A0A380MNR2"/>
<comment type="similarity">
    <text evidence="1 2">Belongs to the TelA family.</text>
</comment>
<evidence type="ECO:0000313" key="5">
    <source>
        <dbReference type="Proteomes" id="UP000254601"/>
    </source>
</evidence>
<dbReference type="RefSeq" id="WP_072576851.1">
    <property type="nucleotide sequence ID" value="NZ_LWHB01000109.1"/>
</dbReference>
<evidence type="ECO:0000256" key="3">
    <source>
        <dbReference type="SAM" id="Coils"/>
    </source>
</evidence>
<keyword evidence="3" id="KW-0175">Coiled coil</keyword>
<dbReference type="PANTHER" id="PTHR38432:SF1">
    <property type="entry name" value="TELA-LIKE PROTEIN SAOUHSC_01408"/>
    <property type="match status" value="1"/>
</dbReference>
<gene>
    <name evidence="4" type="ORF">NCTC13337_00422</name>
</gene>